<proteinExistence type="predicted"/>
<dbReference type="GO" id="GO:0000166">
    <property type="term" value="F:nucleotide binding"/>
    <property type="evidence" value="ECO:0007669"/>
    <property type="project" value="InterPro"/>
</dbReference>
<keyword evidence="3" id="KW-1185">Reference proteome</keyword>
<protein>
    <recommendedName>
        <fullName evidence="1">Gfo/Idh/MocA-like oxidoreductase N-terminal domain-containing protein</fullName>
    </recommendedName>
</protein>
<dbReference type="InterPro" id="IPR051450">
    <property type="entry name" value="Gfo/Idh/MocA_Oxidoreductases"/>
</dbReference>
<gene>
    <name evidence="2" type="ORF">Egran_01480</name>
</gene>
<dbReference type="OrthoDB" id="64915at2759"/>
<reference evidence="2 3" key="1">
    <citation type="journal article" date="2015" name="Environ. Microbiol.">
        <title>Metagenome sequence of Elaphomyces granulatus from sporocarp tissue reveals Ascomycota ectomycorrhizal fingerprints of genome expansion and a Proteobacteria-rich microbiome.</title>
        <authorList>
            <person name="Quandt C.A."/>
            <person name="Kohler A."/>
            <person name="Hesse C.N."/>
            <person name="Sharpton T.J."/>
            <person name="Martin F."/>
            <person name="Spatafora J.W."/>
        </authorList>
    </citation>
    <scope>NUCLEOTIDE SEQUENCE [LARGE SCALE GENOMIC DNA]</scope>
    <source>
        <strain evidence="2 3">OSC145934</strain>
    </source>
</reference>
<accession>A0A232M2Z9</accession>
<dbReference type="Proteomes" id="UP000243515">
    <property type="component" value="Unassembled WGS sequence"/>
</dbReference>
<dbReference type="PANTHER" id="PTHR43377">
    <property type="entry name" value="BILIVERDIN REDUCTASE A"/>
    <property type="match status" value="1"/>
</dbReference>
<dbReference type="EMBL" id="NPHW01002785">
    <property type="protein sequence ID" value="OXV10759.1"/>
    <property type="molecule type" value="Genomic_DNA"/>
</dbReference>
<dbReference type="AlphaFoldDB" id="A0A232M2Z9"/>
<evidence type="ECO:0000313" key="2">
    <source>
        <dbReference type="EMBL" id="OXV10759.1"/>
    </source>
</evidence>
<dbReference type="PANTHER" id="PTHR43377:SF12">
    <property type="entry name" value="BINDING ROSSMANN FOLD OXIDOREDUCTASE, PUTATIVE (AFU_ORTHOLOGUE AFUA_3G11840)-RELATED"/>
    <property type="match status" value="1"/>
</dbReference>
<comment type="caution">
    <text evidence="2">The sequence shown here is derived from an EMBL/GenBank/DDBJ whole genome shotgun (WGS) entry which is preliminary data.</text>
</comment>
<dbReference type="Gene3D" id="3.40.50.720">
    <property type="entry name" value="NAD(P)-binding Rossmann-like Domain"/>
    <property type="match status" value="1"/>
</dbReference>
<sequence>MTAKAVRVHDTIAVDGFTPSGSSDRQPRPLRFLVIGAGSRGHAYAEGVTHSPTTSASIYAVAEPHAFKRAEFGNRYIWGALGMPRQDQEFADWRDWLQWELERRRRQAAAGENHDHHADDPSCGSQLVGVDGVFVCTLDETHVEILQAIAPLQLHILCEKPLATSLADCLSIHRALVPARVGDRPSAPSKVFSIGHVLRYSRHNQHIRQLLLVDRVIGDLVSMEHCEPVGWWHFAHSYVRGNWRRQTAHGDGSLLTKSCHDVDFVLWLLSSPPPGAPRDTPPHFPRSITSMGSLTQFRPERKPAAAGTATNCLSCAAEADCNYSARKIYRDLHLARRITEWPVNIVCPDIEDTLHSSGMVTAEALLLGRLREDYDRMTTADADIAARPWYGRCVYEADNSVCDHQVVTISWDDDLLPSDRSRIAKTASIRMIAPTEKQCERRGRVYGTEGELEYDSRTIRIYSFGTQSVSTIETPPSAQEEKSHGGGDFGLTSAFVSAVDAVENQGWEVGDAQSHYIGCTLEEAVRSHAVVFAAEEARRDEKVVRWKEWWDEKRRLFDSESPCVV</sequence>
<name>A0A232M2Z9_9EURO</name>
<evidence type="ECO:0000313" key="3">
    <source>
        <dbReference type="Proteomes" id="UP000243515"/>
    </source>
</evidence>
<feature type="domain" description="Gfo/Idh/MocA-like oxidoreductase N-terminal" evidence="1">
    <location>
        <begin position="30"/>
        <end position="174"/>
    </location>
</feature>
<dbReference type="Gene3D" id="3.30.360.10">
    <property type="entry name" value="Dihydrodipicolinate Reductase, domain 2"/>
    <property type="match status" value="1"/>
</dbReference>
<dbReference type="SUPFAM" id="SSF51735">
    <property type="entry name" value="NAD(P)-binding Rossmann-fold domains"/>
    <property type="match status" value="1"/>
</dbReference>
<dbReference type="InterPro" id="IPR036291">
    <property type="entry name" value="NAD(P)-bd_dom_sf"/>
</dbReference>
<dbReference type="Pfam" id="PF01408">
    <property type="entry name" value="GFO_IDH_MocA"/>
    <property type="match status" value="1"/>
</dbReference>
<dbReference type="SUPFAM" id="SSF55347">
    <property type="entry name" value="Glyceraldehyde-3-phosphate dehydrogenase-like, C-terminal domain"/>
    <property type="match status" value="1"/>
</dbReference>
<evidence type="ECO:0000259" key="1">
    <source>
        <dbReference type="Pfam" id="PF01408"/>
    </source>
</evidence>
<dbReference type="InterPro" id="IPR000683">
    <property type="entry name" value="Gfo/Idh/MocA-like_OxRdtase_N"/>
</dbReference>
<organism evidence="2 3">
    <name type="scientific">Elaphomyces granulatus</name>
    <dbReference type="NCBI Taxonomy" id="519963"/>
    <lineage>
        <taxon>Eukaryota</taxon>
        <taxon>Fungi</taxon>
        <taxon>Dikarya</taxon>
        <taxon>Ascomycota</taxon>
        <taxon>Pezizomycotina</taxon>
        <taxon>Eurotiomycetes</taxon>
        <taxon>Eurotiomycetidae</taxon>
        <taxon>Eurotiales</taxon>
        <taxon>Elaphomycetaceae</taxon>
        <taxon>Elaphomyces</taxon>
    </lineage>
</organism>